<protein>
    <submittedName>
        <fullName evidence="1">Uncharacterized protein</fullName>
    </submittedName>
</protein>
<comment type="caution">
    <text evidence="1">The sequence shown here is derived from an EMBL/GenBank/DDBJ whole genome shotgun (WGS) entry which is preliminary data.</text>
</comment>
<evidence type="ECO:0000313" key="2">
    <source>
        <dbReference type="Proteomes" id="UP000828941"/>
    </source>
</evidence>
<evidence type="ECO:0000313" key="1">
    <source>
        <dbReference type="EMBL" id="KAI4316278.1"/>
    </source>
</evidence>
<accession>A0ACB9LXB6</accession>
<reference evidence="1 2" key="1">
    <citation type="journal article" date="2022" name="DNA Res.">
        <title>Chromosomal-level genome assembly of the orchid tree Bauhinia variegata (Leguminosae; Cercidoideae) supports the allotetraploid origin hypothesis of Bauhinia.</title>
        <authorList>
            <person name="Zhong Y."/>
            <person name="Chen Y."/>
            <person name="Zheng D."/>
            <person name="Pang J."/>
            <person name="Liu Y."/>
            <person name="Luo S."/>
            <person name="Meng S."/>
            <person name="Qian L."/>
            <person name="Wei D."/>
            <person name="Dai S."/>
            <person name="Zhou R."/>
        </authorList>
    </citation>
    <scope>NUCLEOTIDE SEQUENCE [LARGE SCALE GENOMIC DNA]</scope>
    <source>
        <strain evidence="1">BV-YZ2020</strain>
    </source>
</reference>
<organism evidence="1 2">
    <name type="scientific">Bauhinia variegata</name>
    <name type="common">Purple orchid tree</name>
    <name type="synonym">Phanera variegata</name>
    <dbReference type="NCBI Taxonomy" id="167791"/>
    <lineage>
        <taxon>Eukaryota</taxon>
        <taxon>Viridiplantae</taxon>
        <taxon>Streptophyta</taxon>
        <taxon>Embryophyta</taxon>
        <taxon>Tracheophyta</taxon>
        <taxon>Spermatophyta</taxon>
        <taxon>Magnoliopsida</taxon>
        <taxon>eudicotyledons</taxon>
        <taxon>Gunneridae</taxon>
        <taxon>Pentapetalae</taxon>
        <taxon>rosids</taxon>
        <taxon>fabids</taxon>
        <taxon>Fabales</taxon>
        <taxon>Fabaceae</taxon>
        <taxon>Cercidoideae</taxon>
        <taxon>Cercideae</taxon>
        <taxon>Bauhiniinae</taxon>
        <taxon>Bauhinia</taxon>
    </lineage>
</organism>
<keyword evidence="2" id="KW-1185">Reference proteome</keyword>
<name>A0ACB9LXB6_BAUVA</name>
<dbReference type="Proteomes" id="UP000828941">
    <property type="component" value="Chromosome 10"/>
</dbReference>
<proteinExistence type="predicted"/>
<gene>
    <name evidence="1" type="ORF">L6164_024273</name>
</gene>
<sequence length="142" mass="15620">MRTSCCLNLPPPPPTSNQATNSSFPVNPPQVSLVKKEGCWRRQCVCVVMGVACCLIGLQMGNFNGVSQSGIAEADAQEMSGRKVAIAKWSEKRACPSWRHNSYETIVPENLPRPKARRRYQAVAVAHSNTLKLQTNPTCFSM</sequence>
<dbReference type="EMBL" id="CM039435">
    <property type="protein sequence ID" value="KAI4316278.1"/>
    <property type="molecule type" value="Genomic_DNA"/>
</dbReference>